<evidence type="ECO:0000256" key="6">
    <source>
        <dbReference type="ARBA" id="ARBA00022692"/>
    </source>
</evidence>
<dbReference type="InterPro" id="IPR045584">
    <property type="entry name" value="Pilin-like"/>
</dbReference>
<protein>
    <recommendedName>
        <fullName evidence="2">Type II secretion system protein H</fullName>
    </recommendedName>
    <alternativeName>
        <fullName evidence="10">General secretion pathway protein H</fullName>
    </alternativeName>
</protein>
<dbReference type="Pfam" id="PF12019">
    <property type="entry name" value="GspH"/>
    <property type="match status" value="1"/>
</dbReference>
<dbReference type="Proteomes" id="UP000824988">
    <property type="component" value="Chromosome"/>
</dbReference>
<evidence type="ECO:0000313" key="13">
    <source>
        <dbReference type="EMBL" id="BBL69472.1"/>
    </source>
</evidence>
<keyword evidence="8 11" id="KW-0472">Membrane</keyword>
<dbReference type="GO" id="GO:0005886">
    <property type="term" value="C:plasma membrane"/>
    <property type="evidence" value="ECO:0007669"/>
    <property type="project" value="UniProtKB-SubCell"/>
</dbReference>
<dbReference type="SUPFAM" id="SSF54523">
    <property type="entry name" value="Pili subunits"/>
    <property type="match status" value="1"/>
</dbReference>
<evidence type="ECO:0000256" key="1">
    <source>
        <dbReference type="ARBA" id="ARBA00004377"/>
    </source>
</evidence>
<dbReference type="KEGG" id="moz:MoryE10_00780"/>
<evidence type="ECO:0000256" key="5">
    <source>
        <dbReference type="ARBA" id="ARBA00022519"/>
    </source>
</evidence>
<keyword evidence="14" id="KW-1185">Reference proteome</keyword>
<proteinExistence type="inferred from homology"/>
<dbReference type="Gene3D" id="3.55.40.10">
    <property type="entry name" value="minor pseudopilin epsh domain"/>
    <property type="match status" value="1"/>
</dbReference>
<sequence>MTQLEVFVATGVLGILATTALPSFQGLMERIRARGAAEGLYADMNYSKSEAIRRGVAVKVVITGGSAWSYCVTTDSCADGVLRSVSGGDFPGVTLTSTRALPLAVGFDPRRGTTGQSTTLTLQCGAASYSVVVSSMGRIRYK</sequence>
<keyword evidence="7 11" id="KW-1133">Transmembrane helix</keyword>
<name>A0A8D4VL08_9GAMM</name>
<evidence type="ECO:0000256" key="4">
    <source>
        <dbReference type="ARBA" id="ARBA00022481"/>
    </source>
</evidence>
<evidence type="ECO:0000256" key="2">
    <source>
        <dbReference type="ARBA" id="ARBA00021549"/>
    </source>
</evidence>
<evidence type="ECO:0000256" key="7">
    <source>
        <dbReference type="ARBA" id="ARBA00022989"/>
    </source>
</evidence>
<evidence type="ECO:0000256" key="3">
    <source>
        <dbReference type="ARBA" id="ARBA00022475"/>
    </source>
</evidence>
<evidence type="ECO:0000313" key="14">
    <source>
        <dbReference type="Proteomes" id="UP000824988"/>
    </source>
</evidence>
<dbReference type="AlphaFoldDB" id="A0A8D4VL08"/>
<reference evidence="13" key="1">
    <citation type="submission" date="2019-06" db="EMBL/GenBank/DDBJ databases">
        <title>Complete genome sequence of Methylogaea oryzae strain JCM16910.</title>
        <authorList>
            <person name="Asakawa S."/>
        </authorList>
    </citation>
    <scope>NUCLEOTIDE SEQUENCE</scope>
    <source>
        <strain evidence="13">E10</strain>
    </source>
</reference>
<evidence type="ECO:0000256" key="9">
    <source>
        <dbReference type="ARBA" id="ARBA00025772"/>
    </source>
</evidence>
<dbReference type="GO" id="GO:0015627">
    <property type="term" value="C:type II protein secretion system complex"/>
    <property type="evidence" value="ECO:0007669"/>
    <property type="project" value="InterPro"/>
</dbReference>
<dbReference type="InterPro" id="IPR022346">
    <property type="entry name" value="T2SS_GspH"/>
</dbReference>
<accession>A0A8D4VL08</accession>
<dbReference type="GO" id="GO:0015628">
    <property type="term" value="P:protein secretion by the type II secretion system"/>
    <property type="evidence" value="ECO:0007669"/>
    <property type="project" value="InterPro"/>
</dbReference>
<keyword evidence="3" id="KW-1003">Cell membrane</keyword>
<feature type="transmembrane region" description="Helical" evidence="11">
    <location>
        <begin position="6"/>
        <end position="24"/>
    </location>
</feature>
<comment type="subcellular location">
    <subcellularLocation>
        <location evidence="1">Cell inner membrane</location>
        <topology evidence="1">Single-pass membrane protein</topology>
    </subcellularLocation>
</comment>
<keyword evidence="4" id="KW-0488">Methylation</keyword>
<dbReference type="EMBL" id="AP019782">
    <property type="protein sequence ID" value="BBL69472.1"/>
    <property type="molecule type" value="Genomic_DNA"/>
</dbReference>
<evidence type="ECO:0000256" key="8">
    <source>
        <dbReference type="ARBA" id="ARBA00023136"/>
    </source>
</evidence>
<feature type="domain" description="General secretion pathway GspH" evidence="12">
    <location>
        <begin position="36"/>
        <end position="137"/>
    </location>
</feature>
<evidence type="ECO:0000256" key="10">
    <source>
        <dbReference type="ARBA" id="ARBA00030775"/>
    </source>
</evidence>
<gene>
    <name evidence="13" type="ORF">MoryE10_00780</name>
</gene>
<organism evidence="13 14">
    <name type="scientific">Methylogaea oryzae</name>
    <dbReference type="NCBI Taxonomy" id="1295382"/>
    <lineage>
        <taxon>Bacteria</taxon>
        <taxon>Pseudomonadati</taxon>
        <taxon>Pseudomonadota</taxon>
        <taxon>Gammaproteobacteria</taxon>
        <taxon>Methylococcales</taxon>
        <taxon>Methylococcaceae</taxon>
        <taxon>Methylogaea</taxon>
    </lineage>
</organism>
<keyword evidence="6 11" id="KW-0812">Transmembrane</keyword>
<evidence type="ECO:0000259" key="12">
    <source>
        <dbReference type="Pfam" id="PF12019"/>
    </source>
</evidence>
<evidence type="ECO:0000256" key="11">
    <source>
        <dbReference type="SAM" id="Phobius"/>
    </source>
</evidence>
<keyword evidence="5" id="KW-0997">Cell inner membrane</keyword>
<comment type="similarity">
    <text evidence="9">Belongs to the GSP H family.</text>
</comment>